<dbReference type="GO" id="GO:0009272">
    <property type="term" value="P:fungal-type cell wall biogenesis"/>
    <property type="evidence" value="ECO:0007669"/>
    <property type="project" value="TreeGrafter"/>
</dbReference>
<keyword evidence="4 8" id="KW-0732">Signal</keyword>
<organism evidence="9 10">
    <name type="scientific">Paraphaeosphaeria minitans</name>
    <dbReference type="NCBI Taxonomy" id="565426"/>
    <lineage>
        <taxon>Eukaryota</taxon>
        <taxon>Fungi</taxon>
        <taxon>Dikarya</taxon>
        <taxon>Ascomycota</taxon>
        <taxon>Pezizomycotina</taxon>
        <taxon>Dothideomycetes</taxon>
        <taxon>Pleosporomycetidae</taxon>
        <taxon>Pleosporales</taxon>
        <taxon>Massarineae</taxon>
        <taxon>Didymosphaeriaceae</taxon>
        <taxon>Paraphaeosphaeria</taxon>
    </lineage>
</organism>
<keyword evidence="6" id="KW-0325">Glycoprotein</keyword>
<dbReference type="OrthoDB" id="4187847at2759"/>
<keyword evidence="5 9" id="KW-0378">Hydrolase</keyword>
<comment type="catalytic activity">
    <reaction evidence="1">
        <text>Random hydrolysis of (1-&gt;6)-alpha-D-mannosidic linkages in unbranched (1-&gt;6)-mannans.</text>
        <dbReference type="EC" id="3.2.1.101"/>
    </reaction>
</comment>
<evidence type="ECO:0000313" key="9">
    <source>
        <dbReference type="EMBL" id="KAF9732320.1"/>
    </source>
</evidence>
<dbReference type="AlphaFoldDB" id="A0A9P6GDE4"/>
<dbReference type="Proteomes" id="UP000756921">
    <property type="component" value="Unassembled WGS sequence"/>
</dbReference>
<evidence type="ECO:0000256" key="4">
    <source>
        <dbReference type="ARBA" id="ARBA00022729"/>
    </source>
</evidence>
<protein>
    <recommendedName>
        <fullName evidence="3">mannan endo-1,6-alpha-mannosidase</fullName>
        <ecNumber evidence="3">3.2.1.101</ecNumber>
    </recommendedName>
</protein>
<proteinExistence type="inferred from homology"/>
<evidence type="ECO:0000256" key="1">
    <source>
        <dbReference type="ARBA" id="ARBA00001452"/>
    </source>
</evidence>
<dbReference type="InterPro" id="IPR005198">
    <property type="entry name" value="Glyco_hydro_76"/>
</dbReference>
<dbReference type="Gene3D" id="1.50.10.20">
    <property type="match status" value="1"/>
</dbReference>
<dbReference type="InterPro" id="IPR014480">
    <property type="entry name" value="Mannan-1_6-alpha_mannosidase"/>
</dbReference>
<dbReference type="GO" id="GO:0016052">
    <property type="term" value="P:carbohydrate catabolic process"/>
    <property type="evidence" value="ECO:0007669"/>
    <property type="project" value="InterPro"/>
</dbReference>
<comment type="caution">
    <text evidence="9">The sequence shown here is derived from an EMBL/GenBank/DDBJ whole genome shotgun (WGS) entry which is preliminary data.</text>
</comment>
<dbReference type="SUPFAM" id="SSF48208">
    <property type="entry name" value="Six-hairpin glycosidases"/>
    <property type="match status" value="1"/>
</dbReference>
<dbReference type="InterPro" id="IPR008928">
    <property type="entry name" value="6-hairpin_glycosidase_sf"/>
</dbReference>
<dbReference type="PANTHER" id="PTHR12145:SF36">
    <property type="entry name" value="MANNAN ENDO-1,6-ALPHA-MANNOSIDASE DCW1"/>
    <property type="match status" value="1"/>
</dbReference>
<dbReference type="PROSITE" id="PS00430">
    <property type="entry name" value="TONB_DEPENDENT_REC_1"/>
    <property type="match status" value="1"/>
</dbReference>
<gene>
    <name evidence="9" type="ORF">PMIN01_09178</name>
</gene>
<evidence type="ECO:0000256" key="2">
    <source>
        <dbReference type="ARBA" id="ARBA00009699"/>
    </source>
</evidence>
<evidence type="ECO:0000256" key="7">
    <source>
        <dbReference type="ARBA" id="ARBA00023295"/>
    </source>
</evidence>
<feature type="signal peptide" evidence="8">
    <location>
        <begin position="1"/>
        <end position="19"/>
    </location>
</feature>
<accession>A0A9P6GDE4</accession>
<dbReference type="EC" id="3.2.1.101" evidence="3"/>
<dbReference type="EMBL" id="WJXW01000010">
    <property type="protein sequence ID" value="KAF9732320.1"/>
    <property type="molecule type" value="Genomic_DNA"/>
</dbReference>
<evidence type="ECO:0000256" key="8">
    <source>
        <dbReference type="SAM" id="SignalP"/>
    </source>
</evidence>
<evidence type="ECO:0000256" key="6">
    <source>
        <dbReference type="ARBA" id="ARBA00023180"/>
    </source>
</evidence>
<evidence type="ECO:0000256" key="5">
    <source>
        <dbReference type="ARBA" id="ARBA00022801"/>
    </source>
</evidence>
<reference evidence="9" key="1">
    <citation type="journal article" date="2020" name="Mol. Plant Microbe Interact.">
        <title>Genome Sequence of the Biocontrol Agent Coniothyrium minitans strain Conio (IMI 134523).</title>
        <authorList>
            <person name="Patel D."/>
            <person name="Shittu T.A."/>
            <person name="Baroncelli R."/>
            <person name="Muthumeenakshi S."/>
            <person name="Osborne T.H."/>
            <person name="Janganan T.K."/>
            <person name="Sreenivasaprasad S."/>
        </authorList>
    </citation>
    <scope>NUCLEOTIDE SEQUENCE</scope>
    <source>
        <strain evidence="9">Conio</strain>
    </source>
</reference>
<dbReference type="Pfam" id="PF03663">
    <property type="entry name" value="Glyco_hydro_76"/>
    <property type="match status" value="1"/>
</dbReference>
<dbReference type="GO" id="GO:0008496">
    <property type="term" value="F:mannan endo-1,6-alpha-mannosidase activity"/>
    <property type="evidence" value="ECO:0007669"/>
    <property type="project" value="UniProtKB-EC"/>
</dbReference>
<dbReference type="PANTHER" id="PTHR12145">
    <property type="entry name" value="MANNAN ENDO-1,6-ALPHA-MANNOSIDASE DCW1"/>
    <property type="match status" value="1"/>
</dbReference>
<evidence type="ECO:0000256" key="3">
    <source>
        <dbReference type="ARBA" id="ARBA00012350"/>
    </source>
</evidence>
<dbReference type="InterPro" id="IPR010916">
    <property type="entry name" value="TonB_box_CS"/>
</dbReference>
<keyword evidence="7" id="KW-0326">Glycosidase</keyword>
<comment type="similarity">
    <text evidence="2">Belongs to the glycosyl hydrolase 76 family.</text>
</comment>
<sequence>MRHSTILSLFSTLVTLTHAQTTESLVVTAAQIAQSIKLSLPNPSLALVPQPYYWWQSGIVNNALFTYGFVTGDRQFEDLAKNTLYNQATGANDFMMPEATGNDDQAWWALSALTAAENNVAVPAGSPTFLSMAQNVFNEQKARWDESSCGGGMRFKINAGDAGYEYKSSIANGLFFQLAARLAKLTGDADARAWAEKSYDWITATGLVDAEYNVYDGTDAAGACVDLNRNQWSYNAGVFLYGAAVMASQTGDAKWVDRSSGLLAAAQRTFVRDGALYEPTCEDQGNCNNDQVSFKGILARWLGATAVELPALKDSIAGTVGDVSGRVQKSWAPSLGPMEQFVALESVDAAVRANGGVAAAYGMISPRGSMDGVERRVRRSVAGRILWDA</sequence>
<evidence type="ECO:0000313" key="10">
    <source>
        <dbReference type="Proteomes" id="UP000756921"/>
    </source>
</evidence>
<keyword evidence="10" id="KW-1185">Reference proteome</keyword>
<name>A0A9P6GDE4_9PLEO</name>
<feature type="chain" id="PRO_5040156864" description="mannan endo-1,6-alpha-mannosidase" evidence="8">
    <location>
        <begin position="20"/>
        <end position="389"/>
    </location>
</feature>